<name>A0A176RWR8_9GAMM</name>
<evidence type="ECO:0000313" key="1">
    <source>
        <dbReference type="EMBL" id="OAD20200.1"/>
    </source>
</evidence>
<organism evidence="1 2">
    <name type="scientific">Candidatus Thiomargarita nelsonii</name>
    <dbReference type="NCBI Taxonomy" id="1003181"/>
    <lineage>
        <taxon>Bacteria</taxon>
        <taxon>Pseudomonadati</taxon>
        <taxon>Pseudomonadota</taxon>
        <taxon>Gammaproteobacteria</taxon>
        <taxon>Thiotrichales</taxon>
        <taxon>Thiotrichaceae</taxon>
        <taxon>Thiomargarita</taxon>
    </lineage>
</organism>
<proteinExistence type="predicted"/>
<keyword evidence="2" id="KW-1185">Reference proteome</keyword>
<dbReference type="EMBL" id="LUTY01002520">
    <property type="protein sequence ID" value="OAD20200.1"/>
    <property type="molecule type" value="Genomic_DNA"/>
</dbReference>
<evidence type="ECO:0000313" key="2">
    <source>
        <dbReference type="Proteomes" id="UP000076962"/>
    </source>
</evidence>
<dbReference type="Proteomes" id="UP000076962">
    <property type="component" value="Unassembled WGS sequence"/>
</dbReference>
<protein>
    <submittedName>
        <fullName evidence="1">Uncharacterized protein</fullName>
    </submittedName>
</protein>
<sequence>MVDTLTLNPPYMLRGAKVHLEGFYSLLNIRCTQHSDKKRRSKSGTFFVAVQGTPCIPSEINLITKFNHLTKTDTRIVYRNLCGYGNYKSRLFQHSYCGFGQYTILKHAT</sequence>
<comment type="caution">
    <text evidence="1">The sequence shown here is derived from an EMBL/GenBank/DDBJ whole genome shotgun (WGS) entry which is preliminary data.</text>
</comment>
<reference evidence="1 2" key="1">
    <citation type="submission" date="2016-05" db="EMBL/GenBank/DDBJ databases">
        <title>Single-cell genome of chain-forming Candidatus Thiomargarita nelsonii and comparison to other large sulfur-oxidizing bacteria.</title>
        <authorList>
            <person name="Winkel M."/>
            <person name="Salman V."/>
            <person name="Woyke T."/>
            <person name="Schulz-Vogt H."/>
            <person name="Richter M."/>
            <person name="Flood B."/>
            <person name="Bailey J."/>
            <person name="Amann R."/>
            <person name="Mussmann M."/>
        </authorList>
    </citation>
    <scope>NUCLEOTIDE SEQUENCE [LARGE SCALE GENOMIC DNA]</scope>
    <source>
        <strain evidence="1 2">THI036</strain>
    </source>
</reference>
<dbReference type="AlphaFoldDB" id="A0A176RWR8"/>
<accession>A0A176RWR8</accession>
<gene>
    <name evidence="1" type="ORF">THIOM_004116</name>
</gene>